<dbReference type="AlphaFoldDB" id="B4MDU8"/>
<dbReference type="KEGG" id="dvi:6635983"/>
<dbReference type="OrthoDB" id="6159439at2759"/>
<dbReference type="CDD" id="cd00086">
    <property type="entry name" value="homeodomain"/>
    <property type="match status" value="1"/>
</dbReference>
<dbReference type="PANTHER" id="PTHR24334">
    <property type="entry name" value="HOMEOBOX PROTEIN GBX"/>
    <property type="match status" value="1"/>
</dbReference>
<name>B4MDU8_DROVI</name>
<dbReference type="PhylomeDB" id="B4MDU8"/>
<evidence type="ECO:0000256" key="5">
    <source>
        <dbReference type="ARBA" id="ARBA00068822"/>
    </source>
</evidence>
<dbReference type="PROSITE" id="PS00027">
    <property type="entry name" value="HOMEOBOX_1"/>
    <property type="match status" value="1"/>
</dbReference>
<dbReference type="FunCoup" id="B4MDU8">
    <property type="interactions" value="70"/>
</dbReference>
<gene>
    <name evidence="10" type="primary">Dvir\GJ18251</name>
    <name evidence="10" type="ORF">Dvir_GJ18251</name>
</gene>
<evidence type="ECO:0000256" key="6">
    <source>
        <dbReference type="PROSITE-ProRule" id="PRU00108"/>
    </source>
</evidence>
<comment type="subcellular location">
    <subcellularLocation>
        <location evidence="1 6 7">Nucleus</location>
    </subcellularLocation>
</comment>
<dbReference type="InterPro" id="IPR017970">
    <property type="entry name" value="Homeobox_CS"/>
</dbReference>
<feature type="region of interest" description="Disordered" evidence="8">
    <location>
        <begin position="284"/>
        <end position="329"/>
    </location>
</feature>
<evidence type="ECO:0000256" key="8">
    <source>
        <dbReference type="SAM" id="MobiDB-lite"/>
    </source>
</evidence>
<dbReference type="GO" id="GO:0051960">
    <property type="term" value="P:regulation of nervous system development"/>
    <property type="evidence" value="ECO:0007669"/>
    <property type="project" value="TreeGrafter"/>
</dbReference>
<keyword evidence="4 6" id="KW-0539">Nucleus</keyword>
<keyword evidence="11" id="KW-1185">Reference proteome</keyword>
<dbReference type="InterPro" id="IPR042982">
    <property type="entry name" value="GBX-1/2"/>
</dbReference>
<dbReference type="SMART" id="SM00389">
    <property type="entry name" value="HOX"/>
    <property type="match status" value="1"/>
</dbReference>
<evidence type="ECO:0000256" key="4">
    <source>
        <dbReference type="ARBA" id="ARBA00023242"/>
    </source>
</evidence>
<dbReference type="STRING" id="7244.B4MDU8"/>
<feature type="domain" description="Homeobox" evidence="9">
    <location>
        <begin position="321"/>
        <end position="381"/>
    </location>
</feature>
<dbReference type="SMR" id="B4MDU8"/>
<dbReference type="InParanoid" id="B4MDU8"/>
<dbReference type="OMA" id="MSPRNYN"/>
<feature type="compositionally biased region" description="Basic and acidic residues" evidence="8">
    <location>
        <begin position="300"/>
        <end position="310"/>
    </location>
</feature>
<dbReference type="Proteomes" id="UP000008792">
    <property type="component" value="Unassembled WGS sequence"/>
</dbReference>
<dbReference type="EMBL" id="CH940662">
    <property type="protein sequence ID" value="EDW58713.1"/>
    <property type="molecule type" value="Genomic_DNA"/>
</dbReference>
<protein>
    <recommendedName>
        <fullName evidence="5">Homeobox protein unplugged</fullName>
    </recommendedName>
</protein>
<evidence type="ECO:0000256" key="1">
    <source>
        <dbReference type="ARBA" id="ARBA00004123"/>
    </source>
</evidence>
<feature type="region of interest" description="Disordered" evidence="8">
    <location>
        <begin position="44"/>
        <end position="66"/>
    </location>
</feature>
<reference evidence="10 11" key="1">
    <citation type="journal article" date="2007" name="Nature">
        <title>Evolution of genes and genomes on the Drosophila phylogeny.</title>
        <authorList>
            <consortium name="Drosophila 12 Genomes Consortium"/>
            <person name="Clark A.G."/>
            <person name="Eisen M.B."/>
            <person name="Smith D.R."/>
            <person name="Bergman C.M."/>
            <person name="Oliver B."/>
            <person name="Markow T.A."/>
            <person name="Kaufman T.C."/>
            <person name="Kellis M."/>
            <person name="Gelbart W."/>
            <person name="Iyer V.N."/>
            <person name="Pollard D.A."/>
            <person name="Sackton T.B."/>
            <person name="Larracuente A.M."/>
            <person name="Singh N.D."/>
            <person name="Abad J.P."/>
            <person name="Abt D.N."/>
            <person name="Adryan B."/>
            <person name="Aguade M."/>
            <person name="Akashi H."/>
            <person name="Anderson W.W."/>
            <person name="Aquadro C.F."/>
            <person name="Ardell D.H."/>
            <person name="Arguello R."/>
            <person name="Artieri C.G."/>
            <person name="Barbash D.A."/>
            <person name="Barker D."/>
            <person name="Barsanti P."/>
            <person name="Batterham P."/>
            <person name="Batzoglou S."/>
            <person name="Begun D."/>
            <person name="Bhutkar A."/>
            <person name="Blanco E."/>
            <person name="Bosak S.A."/>
            <person name="Bradley R.K."/>
            <person name="Brand A.D."/>
            <person name="Brent M.R."/>
            <person name="Brooks A.N."/>
            <person name="Brown R.H."/>
            <person name="Butlin R.K."/>
            <person name="Caggese C."/>
            <person name="Calvi B.R."/>
            <person name="Bernardo de Carvalho A."/>
            <person name="Caspi A."/>
            <person name="Castrezana S."/>
            <person name="Celniker S.E."/>
            <person name="Chang J.L."/>
            <person name="Chapple C."/>
            <person name="Chatterji S."/>
            <person name="Chinwalla A."/>
            <person name="Civetta A."/>
            <person name="Clifton S.W."/>
            <person name="Comeron J.M."/>
            <person name="Costello J.C."/>
            <person name="Coyne J.A."/>
            <person name="Daub J."/>
            <person name="David R.G."/>
            <person name="Delcher A.L."/>
            <person name="Delehaunty K."/>
            <person name="Do C.B."/>
            <person name="Ebling H."/>
            <person name="Edwards K."/>
            <person name="Eickbush T."/>
            <person name="Evans J.D."/>
            <person name="Filipski A."/>
            <person name="Findeiss S."/>
            <person name="Freyhult E."/>
            <person name="Fulton L."/>
            <person name="Fulton R."/>
            <person name="Garcia A.C."/>
            <person name="Gardiner A."/>
            <person name="Garfield D.A."/>
            <person name="Garvin B.E."/>
            <person name="Gibson G."/>
            <person name="Gilbert D."/>
            <person name="Gnerre S."/>
            <person name="Godfrey J."/>
            <person name="Good R."/>
            <person name="Gotea V."/>
            <person name="Gravely B."/>
            <person name="Greenberg A.J."/>
            <person name="Griffiths-Jones S."/>
            <person name="Gross S."/>
            <person name="Guigo R."/>
            <person name="Gustafson E.A."/>
            <person name="Haerty W."/>
            <person name="Hahn M.W."/>
            <person name="Halligan D.L."/>
            <person name="Halpern A.L."/>
            <person name="Halter G.M."/>
            <person name="Han M.V."/>
            <person name="Heger A."/>
            <person name="Hillier L."/>
            <person name="Hinrichs A.S."/>
            <person name="Holmes I."/>
            <person name="Hoskins R.A."/>
            <person name="Hubisz M.J."/>
            <person name="Hultmark D."/>
            <person name="Huntley M.A."/>
            <person name="Jaffe D.B."/>
            <person name="Jagadeeshan S."/>
            <person name="Jeck W.R."/>
            <person name="Johnson J."/>
            <person name="Jones C.D."/>
            <person name="Jordan W.C."/>
            <person name="Karpen G.H."/>
            <person name="Kataoka E."/>
            <person name="Keightley P.D."/>
            <person name="Kheradpour P."/>
            <person name="Kirkness E.F."/>
            <person name="Koerich L.B."/>
            <person name="Kristiansen K."/>
            <person name="Kudrna D."/>
            <person name="Kulathinal R.J."/>
            <person name="Kumar S."/>
            <person name="Kwok R."/>
            <person name="Lander E."/>
            <person name="Langley C.H."/>
            <person name="Lapoint R."/>
            <person name="Lazzaro B.P."/>
            <person name="Lee S.J."/>
            <person name="Levesque L."/>
            <person name="Li R."/>
            <person name="Lin C.F."/>
            <person name="Lin M.F."/>
            <person name="Lindblad-Toh K."/>
            <person name="Llopart A."/>
            <person name="Long M."/>
            <person name="Low L."/>
            <person name="Lozovsky E."/>
            <person name="Lu J."/>
            <person name="Luo M."/>
            <person name="Machado C.A."/>
            <person name="Makalowski W."/>
            <person name="Marzo M."/>
            <person name="Matsuda M."/>
            <person name="Matzkin L."/>
            <person name="McAllister B."/>
            <person name="McBride C.S."/>
            <person name="McKernan B."/>
            <person name="McKernan K."/>
            <person name="Mendez-Lago M."/>
            <person name="Minx P."/>
            <person name="Mollenhauer M.U."/>
            <person name="Montooth K."/>
            <person name="Mount S.M."/>
            <person name="Mu X."/>
            <person name="Myers E."/>
            <person name="Negre B."/>
            <person name="Newfeld S."/>
            <person name="Nielsen R."/>
            <person name="Noor M.A."/>
            <person name="O'Grady P."/>
            <person name="Pachter L."/>
            <person name="Papaceit M."/>
            <person name="Parisi M.J."/>
            <person name="Parisi M."/>
            <person name="Parts L."/>
            <person name="Pedersen J.S."/>
            <person name="Pesole G."/>
            <person name="Phillippy A.M."/>
            <person name="Ponting C.P."/>
            <person name="Pop M."/>
            <person name="Porcelli D."/>
            <person name="Powell J.R."/>
            <person name="Prohaska S."/>
            <person name="Pruitt K."/>
            <person name="Puig M."/>
            <person name="Quesneville H."/>
            <person name="Ram K.R."/>
            <person name="Rand D."/>
            <person name="Rasmussen M.D."/>
            <person name="Reed L.K."/>
            <person name="Reenan R."/>
            <person name="Reily A."/>
            <person name="Remington K.A."/>
            <person name="Rieger T.T."/>
            <person name="Ritchie M.G."/>
            <person name="Robin C."/>
            <person name="Rogers Y.H."/>
            <person name="Rohde C."/>
            <person name="Rozas J."/>
            <person name="Rubenfield M.J."/>
            <person name="Ruiz A."/>
            <person name="Russo S."/>
            <person name="Salzberg S.L."/>
            <person name="Sanchez-Gracia A."/>
            <person name="Saranga D.J."/>
            <person name="Sato H."/>
            <person name="Schaeffer S.W."/>
            <person name="Schatz M.C."/>
            <person name="Schlenke T."/>
            <person name="Schwartz R."/>
            <person name="Segarra C."/>
            <person name="Singh R.S."/>
            <person name="Sirot L."/>
            <person name="Sirota M."/>
            <person name="Sisneros N.B."/>
            <person name="Smith C.D."/>
            <person name="Smith T.F."/>
            <person name="Spieth J."/>
            <person name="Stage D.E."/>
            <person name="Stark A."/>
            <person name="Stephan W."/>
            <person name="Strausberg R.L."/>
            <person name="Strempel S."/>
            <person name="Sturgill D."/>
            <person name="Sutton G."/>
            <person name="Sutton G.G."/>
            <person name="Tao W."/>
            <person name="Teichmann S."/>
            <person name="Tobari Y.N."/>
            <person name="Tomimura Y."/>
            <person name="Tsolas J.M."/>
            <person name="Valente V.L."/>
            <person name="Venter E."/>
            <person name="Venter J.C."/>
            <person name="Vicario S."/>
            <person name="Vieira F.G."/>
            <person name="Vilella A.J."/>
            <person name="Villasante A."/>
            <person name="Walenz B."/>
            <person name="Wang J."/>
            <person name="Wasserman M."/>
            <person name="Watts T."/>
            <person name="Wilson D."/>
            <person name="Wilson R.K."/>
            <person name="Wing R.A."/>
            <person name="Wolfner M.F."/>
            <person name="Wong A."/>
            <person name="Wong G.K."/>
            <person name="Wu C.I."/>
            <person name="Wu G."/>
            <person name="Yamamoto D."/>
            <person name="Yang H.P."/>
            <person name="Yang S.P."/>
            <person name="Yorke J.A."/>
            <person name="Yoshida K."/>
            <person name="Zdobnov E."/>
            <person name="Zhang P."/>
            <person name="Zhang Y."/>
            <person name="Zimin A.V."/>
            <person name="Baldwin J."/>
            <person name="Abdouelleil A."/>
            <person name="Abdulkadir J."/>
            <person name="Abebe A."/>
            <person name="Abera B."/>
            <person name="Abreu J."/>
            <person name="Acer S.C."/>
            <person name="Aftuck L."/>
            <person name="Alexander A."/>
            <person name="An P."/>
            <person name="Anderson E."/>
            <person name="Anderson S."/>
            <person name="Arachi H."/>
            <person name="Azer M."/>
            <person name="Bachantsang P."/>
            <person name="Barry A."/>
            <person name="Bayul T."/>
            <person name="Berlin A."/>
            <person name="Bessette D."/>
            <person name="Bloom T."/>
            <person name="Blye J."/>
            <person name="Boguslavskiy L."/>
            <person name="Bonnet C."/>
            <person name="Boukhgalter B."/>
            <person name="Bourzgui I."/>
            <person name="Brown A."/>
            <person name="Cahill P."/>
            <person name="Channer S."/>
            <person name="Cheshatsang Y."/>
            <person name="Chuda L."/>
            <person name="Citroen M."/>
            <person name="Collymore A."/>
            <person name="Cooke P."/>
            <person name="Costello M."/>
            <person name="D'Aco K."/>
            <person name="Daza R."/>
            <person name="De Haan G."/>
            <person name="DeGray S."/>
            <person name="DeMaso C."/>
            <person name="Dhargay N."/>
            <person name="Dooley K."/>
            <person name="Dooley E."/>
            <person name="Doricent M."/>
            <person name="Dorje P."/>
            <person name="Dorjee K."/>
            <person name="Dupes A."/>
            <person name="Elong R."/>
            <person name="Falk J."/>
            <person name="Farina A."/>
            <person name="Faro S."/>
            <person name="Ferguson D."/>
            <person name="Fisher S."/>
            <person name="Foley C.D."/>
            <person name="Franke A."/>
            <person name="Friedrich D."/>
            <person name="Gadbois L."/>
            <person name="Gearin G."/>
            <person name="Gearin C.R."/>
            <person name="Giannoukos G."/>
            <person name="Goode T."/>
            <person name="Graham J."/>
            <person name="Grandbois E."/>
            <person name="Grewal S."/>
            <person name="Gyaltsen K."/>
            <person name="Hafez N."/>
            <person name="Hagos B."/>
            <person name="Hall J."/>
            <person name="Henson C."/>
            <person name="Hollinger A."/>
            <person name="Honan T."/>
            <person name="Huard M.D."/>
            <person name="Hughes L."/>
            <person name="Hurhula B."/>
            <person name="Husby M.E."/>
            <person name="Kamat A."/>
            <person name="Kanga B."/>
            <person name="Kashin S."/>
            <person name="Khazanovich D."/>
            <person name="Kisner P."/>
            <person name="Lance K."/>
            <person name="Lara M."/>
            <person name="Lee W."/>
            <person name="Lennon N."/>
            <person name="Letendre F."/>
            <person name="LeVine R."/>
            <person name="Lipovsky A."/>
            <person name="Liu X."/>
            <person name="Liu J."/>
            <person name="Liu S."/>
            <person name="Lokyitsang T."/>
            <person name="Lokyitsang Y."/>
            <person name="Lubonja R."/>
            <person name="Lui A."/>
            <person name="MacDonald P."/>
            <person name="Magnisalis V."/>
            <person name="Maru K."/>
            <person name="Matthews C."/>
            <person name="McCusker W."/>
            <person name="McDonough S."/>
            <person name="Mehta T."/>
            <person name="Meldrim J."/>
            <person name="Meneus L."/>
            <person name="Mihai O."/>
            <person name="Mihalev A."/>
            <person name="Mihova T."/>
            <person name="Mittelman R."/>
            <person name="Mlenga V."/>
            <person name="Montmayeur A."/>
            <person name="Mulrain L."/>
            <person name="Navidi A."/>
            <person name="Naylor J."/>
            <person name="Negash T."/>
            <person name="Nguyen T."/>
            <person name="Nguyen N."/>
            <person name="Nicol R."/>
            <person name="Norbu C."/>
            <person name="Norbu N."/>
            <person name="Novod N."/>
            <person name="O'Neill B."/>
            <person name="Osman S."/>
            <person name="Markiewicz E."/>
            <person name="Oyono O.L."/>
            <person name="Patti C."/>
            <person name="Phunkhang P."/>
            <person name="Pierre F."/>
            <person name="Priest M."/>
            <person name="Raghuraman S."/>
            <person name="Rege F."/>
            <person name="Reyes R."/>
            <person name="Rise C."/>
            <person name="Rogov P."/>
            <person name="Ross K."/>
            <person name="Ryan E."/>
            <person name="Settipalli S."/>
            <person name="Shea T."/>
            <person name="Sherpa N."/>
            <person name="Shi L."/>
            <person name="Shih D."/>
            <person name="Sparrow T."/>
            <person name="Spaulding J."/>
            <person name="Stalker J."/>
            <person name="Stange-Thomann N."/>
            <person name="Stavropoulos S."/>
            <person name="Stone C."/>
            <person name="Strader C."/>
            <person name="Tesfaye S."/>
            <person name="Thomson T."/>
            <person name="Thoulutsang Y."/>
            <person name="Thoulutsang D."/>
            <person name="Topham K."/>
            <person name="Topping I."/>
            <person name="Tsamla T."/>
            <person name="Vassiliev H."/>
            <person name="Vo A."/>
            <person name="Wangchuk T."/>
            <person name="Wangdi T."/>
            <person name="Weiand M."/>
            <person name="Wilkinson J."/>
            <person name="Wilson A."/>
            <person name="Yadav S."/>
            <person name="Young G."/>
            <person name="Yu Q."/>
            <person name="Zembek L."/>
            <person name="Zhong D."/>
            <person name="Zimmer A."/>
            <person name="Zwirko Z."/>
            <person name="Jaffe D.B."/>
            <person name="Alvarez P."/>
            <person name="Brockman W."/>
            <person name="Butler J."/>
            <person name="Chin C."/>
            <person name="Gnerre S."/>
            <person name="Grabherr M."/>
            <person name="Kleber M."/>
            <person name="Mauceli E."/>
            <person name="MacCallum I."/>
        </authorList>
    </citation>
    <scope>NUCLEOTIDE SEQUENCE [LARGE SCALE GENOMIC DNA]</scope>
    <source>
        <strain evidence="11">Tucson 15010-1051.87</strain>
    </source>
</reference>
<evidence type="ECO:0000256" key="2">
    <source>
        <dbReference type="ARBA" id="ARBA00023125"/>
    </source>
</evidence>
<evidence type="ECO:0000256" key="3">
    <source>
        <dbReference type="ARBA" id="ARBA00023155"/>
    </source>
</evidence>
<dbReference type="InterPro" id="IPR001356">
    <property type="entry name" value="HD"/>
</dbReference>
<dbReference type="InterPro" id="IPR020479">
    <property type="entry name" value="HD_metazoa"/>
</dbReference>
<organism evidence="10 11">
    <name type="scientific">Drosophila virilis</name>
    <name type="common">Fruit fly</name>
    <dbReference type="NCBI Taxonomy" id="7244"/>
    <lineage>
        <taxon>Eukaryota</taxon>
        <taxon>Metazoa</taxon>
        <taxon>Ecdysozoa</taxon>
        <taxon>Arthropoda</taxon>
        <taxon>Hexapoda</taxon>
        <taxon>Insecta</taxon>
        <taxon>Pterygota</taxon>
        <taxon>Neoptera</taxon>
        <taxon>Endopterygota</taxon>
        <taxon>Diptera</taxon>
        <taxon>Brachycera</taxon>
        <taxon>Muscomorpha</taxon>
        <taxon>Ephydroidea</taxon>
        <taxon>Drosophilidae</taxon>
        <taxon>Drosophila</taxon>
    </lineage>
</organism>
<dbReference type="Pfam" id="PF00046">
    <property type="entry name" value="Homeodomain"/>
    <property type="match status" value="1"/>
</dbReference>
<dbReference type="HOGENOM" id="CLU_571441_0_0_1"/>
<dbReference type="GO" id="GO:0000977">
    <property type="term" value="F:RNA polymerase II transcription regulatory region sequence-specific DNA binding"/>
    <property type="evidence" value="ECO:0007669"/>
    <property type="project" value="TreeGrafter"/>
</dbReference>
<evidence type="ECO:0000313" key="11">
    <source>
        <dbReference type="Proteomes" id="UP000008792"/>
    </source>
</evidence>
<dbReference type="InterPro" id="IPR009057">
    <property type="entry name" value="Homeodomain-like_sf"/>
</dbReference>
<dbReference type="eggNOG" id="KOG0489">
    <property type="taxonomic scope" value="Eukaryota"/>
</dbReference>
<feature type="DNA-binding region" description="Homeobox" evidence="6">
    <location>
        <begin position="323"/>
        <end position="382"/>
    </location>
</feature>
<dbReference type="FunFam" id="1.10.10.60:FF:000360">
    <property type="entry name" value="Gastrulation brain homeobox"/>
    <property type="match status" value="1"/>
</dbReference>
<dbReference type="PRINTS" id="PR00024">
    <property type="entry name" value="HOMEOBOX"/>
</dbReference>
<evidence type="ECO:0000259" key="9">
    <source>
        <dbReference type="PROSITE" id="PS50071"/>
    </source>
</evidence>
<dbReference type="PROSITE" id="PS50071">
    <property type="entry name" value="HOMEOBOX_2"/>
    <property type="match status" value="1"/>
</dbReference>
<evidence type="ECO:0000313" key="10">
    <source>
        <dbReference type="EMBL" id="EDW58713.1"/>
    </source>
</evidence>
<dbReference type="Gene3D" id="1.10.10.60">
    <property type="entry name" value="Homeodomain-like"/>
    <property type="match status" value="1"/>
</dbReference>
<dbReference type="PANTHER" id="PTHR24334:SF0">
    <property type="entry name" value="HOMEOBOX PROTEIN UNPLUGGED"/>
    <property type="match status" value="1"/>
</dbReference>
<dbReference type="GO" id="GO:0000981">
    <property type="term" value="F:DNA-binding transcription factor activity, RNA polymerase II-specific"/>
    <property type="evidence" value="ECO:0007669"/>
    <property type="project" value="InterPro"/>
</dbReference>
<dbReference type="SUPFAM" id="SSF46689">
    <property type="entry name" value="Homeodomain-like"/>
    <property type="match status" value="1"/>
</dbReference>
<sequence length="490" mass="53356">MQNEHTALLPPVESSTKLVSKPFPKPFSIESLIANQTPAVVPSSNVELERKRERETELDRERERNSNQELNARALVASSALGLTQFPLYNPWLHGYFAQNHERLTHLIAGGGYLGGPFNGKEPQPQLAPPLPLQPTHALDGLSLSPTKPNDAELTHRLPLAHPLDTRFLPFNAAAAATTTSDLSYRRLAELMNQDYVHNLSVHARLQHMAATRDQDESQHQPLALASTQEPSSQQSSPSKPHSPTEPAVDVGMDEDYECSGDSCSDISLTMSPQNYAAELDKSRNGAYTNSDSEDCSDDDGGHSRHEAGGKESQSGSSNSSKSRRRRTAFTSEQLLELEREFHAKKYLSLTERSQIATSLKLSEVQVKIWFQNRRAKWKRVKAGLTSHGLGRNGSASGTKIVVPIPVHVNRFAVRSQHQQLEKMCLSGPKPDLRKKLSTEAISGFEKFNASAGPASSSVGVGVAMGVGMPPIGALAPSPAASLALARSIY</sequence>
<feature type="compositionally biased region" description="Basic and acidic residues" evidence="8">
    <location>
        <begin position="47"/>
        <end position="66"/>
    </location>
</feature>
<feature type="compositionally biased region" description="Low complexity" evidence="8">
    <location>
        <begin position="227"/>
        <end position="242"/>
    </location>
</feature>
<accession>B4MDU8</accession>
<keyword evidence="3 6" id="KW-0371">Homeobox</keyword>
<feature type="region of interest" description="Disordered" evidence="8">
    <location>
        <begin position="209"/>
        <end position="265"/>
    </location>
</feature>
<dbReference type="GO" id="GO:0005634">
    <property type="term" value="C:nucleus"/>
    <property type="evidence" value="ECO:0007669"/>
    <property type="project" value="UniProtKB-SubCell"/>
</dbReference>
<proteinExistence type="predicted"/>
<evidence type="ECO:0000256" key="7">
    <source>
        <dbReference type="RuleBase" id="RU000682"/>
    </source>
</evidence>
<keyword evidence="2 6" id="KW-0238">DNA-binding</keyword>